<reference evidence="3" key="1">
    <citation type="journal article" date="2019" name="Int. J. Syst. Evol. Microbiol.">
        <title>The Global Catalogue of Microorganisms (GCM) 10K type strain sequencing project: providing services to taxonomists for standard genome sequencing and annotation.</title>
        <authorList>
            <consortium name="The Broad Institute Genomics Platform"/>
            <consortium name="The Broad Institute Genome Sequencing Center for Infectious Disease"/>
            <person name="Wu L."/>
            <person name="Ma J."/>
        </authorList>
    </citation>
    <scope>NUCLEOTIDE SEQUENCE [LARGE SCALE GENOMIC DNA]</scope>
    <source>
        <strain evidence="3">CECT 8064</strain>
    </source>
</reference>
<gene>
    <name evidence="2" type="ORF">ACFPEN_34440</name>
</gene>
<comment type="caution">
    <text evidence="2">The sequence shown here is derived from an EMBL/GenBank/DDBJ whole genome shotgun (WGS) entry which is preliminary data.</text>
</comment>
<accession>A0ABV9BV10</accession>
<dbReference type="EMBL" id="JBHSFS010000029">
    <property type="protein sequence ID" value="MFC4517967.1"/>
    <property type="molecule type" value="Genomic_DNA"/>
</dbReference>
<evidence type="ECO:0000313" key="2">
    <source>
        <dbReference type="EMBL" id="MFC4517967.1"/>
    </source>
</evidence>
<organism evidence="2 3">
    <name type="scientific">Streptomyces ehimensis</name>
    <dbReference type="NCBI Taxonomy" id="68195"/>
    <lineage>
        <taxon>Bacteria</taxon>
        <taxon>Bacillati</taxon>
        <taxon>Actinomycetota</taxon>
        <taxon>Actinomycetes</taxon>
        <taxon>Kitasatosporales</taxon>
        <taxon>Streptomycetaceae</taxon>
        <taxon>Streptomyces</taxon>
    </lineage>
</organism>
<protein>
    <submittedName>
        <fullName evidence="2">Uncharacterized protein</fullName>
    </submittedName>
</protein>
<dbReference type="RefSeq" id="WP_417924367.1">
    <property type="nucleotide sequence ID" value="NZ_JBHSFS010000029.1"/>
</dbReference>
<evidence type="ECO:0000256" key="1">
    <source>
        <dbReference type="SAM" id="MobiDB-lite"/>
    </source>
</evidence>
<proteinExistence type="predicted"/>
<evidence type="ECO:0000313" key="3">
    <source>
        <dbReference type="Proteomes" id="UP001595990"/>
    </source>
</evidence>
<feature type="compositionally biased region" description="Gly residues" evidence="1">
    <location>
        <begin position="12"/>
        <end position="23"/>
    </location>
</feature>
<feature type="compositionally biased region" description="Low complexity" evidence="1">
    <location>
        <begin position="24"/>
        <end position="37"/>
    </location>
</feature>
<feature type="region of interest" description="Disordered" evidence="1">
    <location>
        <begin position="1"/>
        <end position="49"/>
    </location>
</feature>
<dbReference type="Proteomes" id="UP001595990">
    <property type="component" value="Unassembled WGS sequence"/>
</dbReference>
<sequence length="73" mass="7318">MKRAAEWTVAITGGGSGGMGPIPGGLNIPGGPQPFQGGAAGVRGEPDPTGGRCLTKATAHGYAEIMKQWPEKS</sequence>
<name>A0ABV9BV10_9ACTN</name>
<keyword evidence="3" id="KW-1185">Reference proteome</keyword>